<protein>
    <submittedName>
        <fullName evidence="1">Uncharacterized protein</fullName>
    </submittedName>
</protein>
<dbReference type="EMBL" id="RSCE01000019">
    <property type="protein sequence ID" value="RSH76902.1"/>
    <property type="molecule type" value="Genomic_DNA"/>
</dbReference>
<gene>
    <name evidence="1" type="ORF">EHS24_003837</name>
</gene>
<reference evidence="1 2" key="1">
    <citation type="submission" date="2018-11" db="EMBL/GenBank/DDBJ databases">
        <title>Genome sequence of Apiotrichum porosum DSM 27194.</title>
        <authorList>
            <person name="Aliyu H."/>
            <person name="Gorte O."/>
            <person name="Ochsenreither K."/>
        </authorList>
    </citation>
    <scope>NUCLEOTIDE SEQUENCE [LARGE SCALE GENOMIC DNA]</scope>
    <source>
        <strain evidence="1 2">DSM 27194</strain>
    </source>
</reference>
<accession>A0A427XDK0</accession>
<dbReference type="RefSeq" id="XP_028472049.1">
    <property type="nucleotide sequence ID" value="XM_028619476.1"/>
</dbReference>
<keyword evidence="2" id="KW-1185">Reference proteome</keyword>
<comment type="caution">
    <text evidence="1">The sequence shown here is derived from an EMBL/GenBank/DDBJ whole genome shotgun (WGS) entry which is preliminary data.</text>
</comment>
<evidence type="ECO:0000313" key="2">
    <source>
        <dbReference type="Proteomes" id="UP000279236"/>
    </source>
</evidence>
<evidence type="ECO:0000313" key="1">
    <source>
        <dbReference type="EMBL" id="RSH76902.1"/>
    </source>
</evidence>
<dbReference type="AlphaFoldDB" id="A0A427XDK0"/>
<sequence>MNAEVARIRQEANEQRVDVAELPAKCRVMLPADQASVAKVPCGDTHRRNFGCRLTVGKHDYGRMLVVKNQDGEPICAPCACCIRGVIRNPPQYYALLPEEERKRIASALVKSLEGVPREAKAVLDQLYKNAWQLHKDRPVLLPVQIALLRQTRTGGALFSAQFRQMLDALRGPADLDLDDDDDEE</sequence>
<organism evidence="1 2">
    <name type="scientific">Apiotrichum porosum</name>
    <dbReference type="NCBI Taxonomy" id="105984"/>
    <lineage>
        <taxon>Eukaryota</taxon>
        <taxon>Fungi</taxon>
        <taxon>Dikarya</taxon>
        <taxon>Basidiomycota</taxon>
        <taxon>Agaricomycotina</taxon>
        <taxon>Tremellomycetes</taxon>
        <taxon>Trichosporonales</taxon>
        <taxon>Trichosporonaceae</taxon>
        <taxon>Apiotrichum</taxon>
    </lineage>
</organism>
<dbReference type="GeneID" id="39588380"/>
<name>A0A427XDK0_9TREE</name>
<dbReference type="Proteomes" id="UP000279236">
    <property type="component" value="Unassembled WGS sequence"/>
</dbReference>
<proteinExistence type="predicted"/>